<proteinExistence type="predicted"/>
<sequence length="128" mass="14634">MGYEIYFVIFSLLIKALCVPGIFCQNIQQPGSVIVRPSEQLQLTCTVSGFELTSFHIVHWARQLPGSKLEWIGCIWSDGSTYYADSLKNRISVTRDSAKKEFYIEINGAENKDTGRYYCTRYTVTENN</sequence>
<name>A0ABN9FHQ3_9NEOB</name>
<dbReference type="Proteomes" id="UP001162483">
    <property type="component" value="Unassembled WGS sequence"/>
</dbReference>
<feature type="signal peptide" evidence="4">
    <location>
        <begin position="1"/>
        <end position="24"/>
    </location>
</feature>
<dbReference type="SUPFAM" id="SSF48726">
    <property type="entry name" value="Immunoglobulin"/>
    <property type="match status" value="1"/>
</dbReference>
<dbReference type="InterPro" id="IPR013106">
    <property type="entry name" value="Ig_V-set"/>
</dbReference>
<organism evidence="6 7">
    <name type="scientific">Staurois parvus</name>
    <dbReference type="NCBI Taxonomy" id="386267"/>
    <lineage>
        <taxon>Eukaryota</taxon>
        <taxon>Metazoa</taxon>
        <taxon>Chordata</taxon>
        <taxon>Craniata</taxon>
        <taxon>Vertebrata</taxon>
        <taxon>Euteleostomi</taxon>
        <taxon>Amphibia</taxon>
        <taxon>Batrachia</taxon>
        <taxon>Anura</taxon>
        <taxon>Neobatrachia</taxon>
        <taxon>Ranoidea</taxon>
        <taxon>Ranidae</taxon>
        <taxon>Staurois</taxon>
    </lineage>
</organism>
<comment type="caution">
    <text evidence="6">The sequence shown here is derived from an EMBL/GenBank/DDBJ whole genome shotgun (WGS) entry which is preliminary data.</text>
</comment>
<dbReference type="Gene3D" id="2.60.40.10">
    <property type="entry name" value="Immunoglobulins"/>
    <property type="match status" value="1"/>
</dbReference>
<reference evidence="6" key="1">
    <citation type="submission" date="2023-05" db="EMBL/GenBank/DDBJ databases">
        <authorList>
            <person name="Stuckert A."/>
        </authorList>
    </citation>
    <scope>NUCLEOTIDE SEQUENCE</scope>
</reference>
<evidence type="ECO:0000313" key="6">
    <source>
        <dbReference type="EMBL" id="CAI9595620.1"/>
    </source>
</evidence>
<feature type="chain" id="PRO_5046457021" description="Ig-like domain-containing protein" evidence="4">
    <location>
        <begin position="25"/>
        <end position="128"/>
    </location>
</feature>
<dbReference type="SMART" id="SM00406">
    <property type="entry name" value="IGv"/>
    <property type="match status" value="1"/>
</dbReference>
<dbReference type="Pfam" id="PF07686">
    <property type="entry name" value="V-set"/>
    <property type="match status" value="1"/>
</dbReference>
<dbReference type="EMBL" id="CATNWA010016816">
    <property type="protein sequence ID" value="CAI9595620.1"/>
    <property type="molecule type" value="Genomic_DNA"/>
</dbReference>
<keyword evidence="2" id="KW-1064">Adaptive immunity</keyword>
<keyword evidence="1" id="KW-0391">Immunity</keyword>
<accession>A0ABN9FHQ3</accession>
<dbReference type="PANTHER" id="PTHR23266">
    <property type="entry name" value="IMMUNOGLOBULIN HEAVY CHAIN"/>
    <property type="match status" value="1"/>
</dbReference>
<evidence type="ECO:0000313" key="7">
    <source>
        <dbReference type="Proteomes" id="UP001162483"/>
    </source>
</evidence>
<evidence type="ECO:0000256" key="4">
    <source>
        <dbReference type="SAM" id="SignalP"/>
    </source>
</evidence>
<dbReference type="InterPro" id="IPR050199">
    <property type="entry name" value="IgHV"/>
</dbReference>
<keyword evidence="4" id="KW-0732">Signal</keyword>
<gene>
    <name evidence="6" type="ORF">SPARVUS_LOCUS11912263</name>
</gene>
<protein>
    <recommendedName>
        <fullName evidence="5">Ig-like domain-containing protein</fullName>
    </recommendedName>
</protein>
<evidence type="ECO:0000259" key="5">
    <source>
        <dbReference type="PROSITE" id="PS50835"/>
    </source>
</evidence>
<evidence type="ECO:0000256" key="1">
    <source>
        <dbReference type="ARBA" id="ARBA00022859"/>
    </source>
</evidence>
<dbReference type="PROSITE" id="PS50835">
    <property type="entry name" value="IG_LIKE"/>
    <property type="match status" value="1"/>
</dbReference>
<feature type="domain" description="Ig-like" evidence="5">
    <location>
        <begin position="20"/>
        <end position="128"/>
    </location>
</feature>
<keyword evidence="3" id="KW-1280">Immunoglobulin</keyword>
<evidence type="ECO:0000256" key="2">
    <source>
        <dbReference type="ARBA" id="ARBA00023130"/>
    </source>
</evidence>
<dbReference type="InterPro" id="IPR013783">
    <property type="entry name" value="Ig-like_fold"/>
</dbReference>
<dbReference type="InterPro" id="IPR036179">
    <property type="entry name" value="Ig-like_dom_sf"/>
</dbReference>
<keyword evidence="7" id="KW-1185">Reference proteome</keyword>
<evidence type="ECO:0000256" key="3">
    <source>
        <dbReference type="ARBA" id="ARBA00043265"/>
    </source>
</evidence>
<dbReference type="InterPro" id="IPR007110">
    <property type="entry name" value="Ig-like_dom"/>
</dbReference>